<dbReference type="EMBL" id="CAJVPP010003815">
    <property type="protein sequence ID" value="CAG8637794.1"/>
    <property type="molecule type" value="Genomic_DNA"/>
</dbReference>
<evidence type="ECO:0000313" key="2">
    <source>
        <dbReference type="Proteomes" id="UP000789375"/>
    </source>
</evidence>
<dbReference type="Proteomes" id="UP000789375">
    <property type="component" value="Unassembled WGS sequence"/>
</dbReference>
<reference evidence="1" key="1">
    <citation type="submission" date="2021-06" db="EMBL/GenBank/DDBJ databases">
        <authorList>
            <person name="Kallberg Y."/>
            <person name="Tangrot J."/>
            <person name="Rosling A."/>
        </authorList>
    </citation>
    <scope>NUCLEOTIDE SEQUENCE</scope>
    <source>
        <strain evidence="1">87-6 pot B 2015</strain>
    </source>
</reference>
<gene>
    <name evidence="1" type="ORF">FMOSSE_LOCUS10826</name>
</gene>
<sequence>KSTKEVITKKVVMCCGSTFGSFQFYTIGKHRIGSIECTSLLKS</sequence>
<protein>
    <submittedName>
        <fullName evidence="1">15464_t:CDS:1</fullName>
    </submittedName>
</protein>
<accession>A0A9N9DJP3</accession>
<feature type="non-terminal residue" evidence="1">
    <location>
        <position position="43"/>
    </location>
</feature>
<dbReference type="AlphaFoldDB" id="A0A9N9DJP3"/>
<comment type="caution">
    <text evidence="1">The sequence shown here is derived from an EMBL/GenBank/DDBJ whole genome shotgun (WGS) entry which is preliminary data.</text>
</comment>
<proteinExistence type="predicted"/>
<organism evidence="1 2">
    <name type="scientific">Funneliformis mosseae</name>
    <name type="common">Endomycorrhizal fungus</name>
    <name type="synonym">Glomus mosseae</name>
    <dbReference type="NCBI Taxonomy" id="27381"/>
    <lineage>
        <taxon>Eukaryota</taxon>
        <taxon>Fungi</taxon>
        <taxon>Fungi incertae sedis</taxon>
        <taxon>Mucoromycota</taxon>
        <taxon>Glomeromycotina</taxon>
        <taxon>Glomeromycetes</taxon>
        <taxon>Glomerales</taxon>
        <taxon>Glomeraceae</taxon>
        <taxon>Funneliformis</taxon>
    </lineage>
</organism>
<keyword evidence="2" id="KW-1185">Reference proteome</keyword>
<name>A0A9N9DJP3_FUNMO</name>
<evidence type="ECO:0000313" key="1">
    <source>
        <dbReference type="EMBL" id="CAG8637794.1"/>
    </source>
</evidence>